<organism evidence="1 2">
    <name type="scientific">Ochrobactrum quorumnocens</name>
    <dbReference type="NCBI Taxonomy" id="271865"/>
    <lineage>
        <taxon>Bacteria</taxon>
        <taxon>Pseudomonadati</taxon>
        <taxon>Pseudomonadota</taxon>
        <taxon>Alphaproteobacteria</taxon>
        <taxon>Hyphomicrobiales</taxon>
        <taxon>Brucellaceae</taxon>
        <taxon>Brucella/Ochrobactrum group</taxon>
        <taxon>Ochrobactrum</taxon>
    </lineage>
</organism>
<evidence type="ECO:0000313" key="1">
    <source>
        <dbReference type="EMBL" id="ASV88170.1"/>
    </source>
</evidence>
<dbReference type="AlphaFoldDB" id="A0A248UNP0"/>
<proteinExistence type="predicted"/>
<reference evidence="1 2" key="1">
    <citation type="submission" date="2017-07" db="EMBL/GenBank/DDBJ databases">
        <title>Phylogenetic study on the rhizospheric bacterium Ochrobactrum sp. A44.</title>
        <authorList>
            <person name="Krzyzanowska D.M."/>
            <person name="Ossowicki A."/>
            <person name="Rajewska M."/>
            <person name="Maciag T."/>
            <person name="Kaczynski Z."/>
            <person name="Czerwicka M."/>
            <person name="Jafra S."/>
        </authorList>
    </citation>
    <scope>NUCLEOTIDE SEQUENCE [LARGE SCALE GENOMIC DNA]</scope>
    <source>
        <strain evidence="1 2">A44</strain>
        <plasmid evidence="1 2">unnamed1</plasmid>
    </source>
</reference>
<evidence type="ECO:0000313" key="2">
    <source>
        <dbReference type="Proteomes" id="UP000215256"/>
    </source>
</evidence>
<accession>A0A248UNP0</accession>
<keyword evidence="1" id="KW-0614">Plasmid</keyword>
<dbReference type="EMBL" id="CP022605">
    <property type="protein sequence ID" value="ASV88170.1"/>
    <property type="molecule type" value="Genomic_DNA"/>
</dbReference>
<protein>
    <submittedName>
        <fullName evidence="1">Uncharacterized protein</fullName>
    </submittedName>
</protein>
<geneLocation type="plasmid" evidence="1 2">
    <name>unnamed1</name>
</geneLocation>
<dbReference type="Proteomes" id="UP000215256">
    <property type="component" value="Plasmid unnamed1"/>
</dbReference>
<gene>
    <name evidence="1" type="ORF">CES85_3077</name>
</gene>
<dbReference type="KEGG" id="och:CES85_3077"/>
<sequence>MHLALNLLEPFRILALEQRNGKRLGAVLRCGAIFETRRSNSSSTH</sequence>
<name>A0A248UNP0_9HYPH</name>